<accession>A0A6I6D934</accession>
<dbReference type="FunFam" id="3.30.70.270:FF:000001">
    <property type="entry name" value="Diguanylate cyclase domain protein"/>
    <property type="match status" value="1"/>
</dbReference>
<dbReference type="InterPro" id="IPR000160">
    <property type="entry name" value="GGDEF_dom"/>
</dbReference>
<dbReference type="Pfam" id="PF13426">
    <property type="entry name" value="PAS_9"/>
    <property type="match status" value="1"/>
</dbReference>
<dbReference type="EC" id="3.1.4.52" evidence="2"/>
<keyword evidence="11" id="KW-1185">Reference proteome</keyword>
<dbReference type="InterPro" id="IPR035919">
    <property type="entry name" value="EAL_sf"/>
</dbReference>
<feature type="transmembrane region" description="Helical" evidence="5">
    <location>
        <begin position="169"/>
        <end position="186"/>
    </location>
</feature>
<dbReference type="SMART" id="SM00065">
    <property type="entry name" value="GAF"/>
    <property type="match status" value="1"/>
</dbReference>
<protein>
    <recommendedName>
        <fullName evidence="2">cyclic-guanylate-specific phosphodiesterase</fullName>
        <ecNumber evidence="2">3.1.4.52</ecNumber>
    </recommendedName>
</protein>
<dbReference type="RefSeq" id="WP_136867652.1">
    <property type="nucleotide sequence ID" value="NZ_CP046415.1"/>
</dbReference>
<evidence type="ECO:0000256" key="2">
    <source>
        <dbReference type="ARBA" id="ARBA00012282"/>
    </source>
</evidence>
<dbReference type="Gene3D" id="3.30.450.40">
    <property type="match status" value="1"/>
</dbReference>
<dbReference type="KEGG" id="ghl:GM160_03150"/>
<comment type="catalytic activity">
    <reaction evidence="4">
        <text>3',3'-c-di-GMP + H2O = 5'-phosphoguanylyl(3'-&gt;5')guanosine + H(+)</text>
        <dbReference type="Rhea" id="RHEA:24902"/>
        <dbReference type="ChEBI" id="CHEBI:15377"/>
        <dbReference type="ChEBI" id="CHEBI:15378"/>
        <dbReference type="ChEBI" id="CHEBI:58754"/>
        <dbReference type="ChEBI" id="CHEBI:58805"/>
        <dbReference type="EC" id="3.1.4.52"/>
    </reaction>
    <physiologicalReaction direction="left-to-right" evidence="4">
        <dbReference type="Rhea" id="RHEA:24903"/>
    </physiologicalReaction>
</comment>
<dbReference type="NCBIfam" id="TIGR00229">
    <property type="entry name" value="sensory_box"/>
    <property type="match status" value="2"/>
</dbReference>
<dbReference type="SUPFAM" id="SSF55073">
    <property type="entry name" value="Nucleotide cyclase"/>
    <property type="match status" value="1"/>
</dbReference>
<dbReference type="InterPro" id="IPR000014">
    <property type="entry name" value="PAS"/>
</dbReference>
<dbReference type="CDD" id="cd01948">
    <property type="entry name" value="EAL"/>
    <property type="match status" value="1"/>
</dbReference>
<keyword evidence="3" id="KW-0973">c-di-GMP</keyword>
<keyword evidence="5" id="KW-0472">Membrane</keyword>
<dbReference type="Pfam" id="PF00563">
    <property type="entry name" value="EAL"/>
    <property type="match status" value="1"/>
</dbReference>
<dbReference type="PROSITE" id="PS50113">
    <property type="entry name" value="PAC"/>
    <property type="match status" value="1"/>
</dbReference>
<dbReference type="GO" id="GO:0071111">
    <property type="term" value="F:cyclic-guanylate-specific phosphodiesterase activity"/>
    <property type="evidence" value="ECO:0007669"/>
    <property type="project" value="UniProtKB-EC"/>
</dbReference>
<feature type="domain" description="GGDEF" evidence="9">
    <location>
        <begin position="932"/>
        <end position="1065"/>
    </location>
</feature>
<reference evidence="10 11" key="1">
    <citation type="submission" date="2019-11" db="EMBL/GenBank/DDBJ databases">
        <authorList>
            <person name="Zhang J."/>
            <person name="Sun C."/>
        </authorList>
    </citation>
    <scope>NUCLEOTIDE SEQUENCE [LARGE SCALE GENOMIC DNA]</scope>
    <source>
        <strain evidence="11">sp2</strain>
    </source>
</reference>
<dbReference type="SUPFAM" id="SSF55785">
    <property type="entry name" value="PYP-like sensor domain (PAS domain)"/>
    <property type="match status" value="2"/>
</dbReference>
<dbReference type="PANTHER" id="PTHR44757">
    <property type="entry name" value="DIGUANYLATE CYCLASE DGCP"/>
    <property type="match status" value="1"/>
</dbReference>
<evidence type="ECO:0000256" key="3">
    <source>
        <dbReference type="ARBA" id="ARBA00022636"/>
    </source>
</evidence>
<dbReference type="Pfam" id="PF08448">
    <property type="entry name" value="PAS_4"/>
    <property type="match status" value="1"/>
</dbReference>
<dbReference type="InterPro" id="IPR043128">
    <property type="entry name" value="Rev_trsase/Diguanyl_cyclase"/>
</dbReference>
<dbReference type="InterPro" id="IPR029016">
    <property type="entry name" value="GAF-like_dom_sf"/>
</dbReference>
<evidence type="ECO:0000256" key="1">
    <source>
        <dbReference type="ARBA" id="ARBA00001946"/>
    </source>
</evidence>
<dbReference type="InterPro" id="IPR035965">
    <property type="entry name" value="PAS-like_dom_sf"/>
</dbReference>
<dbReference type="NCBIfam" id="TIGR00254">
    <property type="entry name" value="GGDEF"/>
    <property type="match status" value="1"/>
</dbReference>
<dbReference type="PROSITE" id="PS50887">
    <property type="entry name" value="GGDEF"/>
    <property type="match status" value="1"/>
</dbReference>
<dbReference type="InterPro" id="IPR001610">
    <property type="entry name" value="PAC"/>
</dbReference>
<evidence type="ECO:0000313" key="11">
    <source>
        <dbReference type="Proteomes" id="UP000427716"/>
    </source>
</evidence>
<dbReference type="EMBL" id="CP046415">
    <property type="protein sequence ID" value="QGT77972.1"/>
    <property type="molecule type" value="Genomic_DNA"/>
</dbReference>
<comment type="cofactor">
    <cofactor evidence="1">
        <name>Mg(2+)</name>
        <dbReference type="ChEBI" id="CHEBI:18420"/>
    </cofactor>
</comment>
<feature type="domain" description="PAS" evidence="6">
    <location>
        <begin position="652"/>
        <end position="722"/>
    </location>
</feature>
<name>A0A6I6D934_9GAMM</name>
<dbReference type="InterPro" id="IPR003018">
    <property type="entry name" value="GAF"/>
</dbReference>
<dbReference type="Proteomes" id="UP000427716">
    <property type="component" value="Chromosome"/>
</dbReference>
<dbReference type="InterPro" id="IPR013656">
    <property type="entry name" value="PAS_4"/>
</dbReference>
<feature type="transmembrane region" description="Helical" evidence="5">
    <location>
        <begin position="14"/>
        <end position="36"/>
    </location>
</feature>
<feature type="transmembrane region" description="Helical" evidence="5">
    <location>
        <begin position="48"/>
        <end position="65"/>
    </location>
</feature>
<dbReference type="FunFam" id="3.20.20.450:FF:000001">
    <property type="entry name" value="Cyclic di-GMP phosphodiesterase yahA"/>
    <property type="match status" value="1"/>
</dbReference>
<dbReference type="InterPro" id="IPR029787">
    <property type="entry name" value="Nucleotide_cyclase"/>
</dbReference>
<dbReference type="Gene3D" id="3.20.20.450">
    <property type="entry name" value="EAL domain"/>
    <property type="match status" value="1"/>
</dbReference>
<sequence>MTPAADSPLLTKSYLLMVVAACLAIGSVGLVAPLLITDPGPLGLPLPRESALAALLAGLGLGAHLQGWRVLHSGAGLALLALVGYSLATHGIHLPASLSPDHGGGHDHLSIEAALLLAAIAVSLMIPGTSRLARRPWRWVGALMLFLGTISVFWMLLGNTPWLQFQSTAAWVAALFTLLFGGAMLLAGRLRDSDLRELGSIAVTAGLLGSLIAALAWYQLSLLHNRDLQAIGEIQLDRVESVSHQALTDRVHTLKRLAERWQLIGSLPTADSIREREAETYLRDMQSLLVVAMLDRQQDVVWHADRGRRGGELLADLLAKPQTRDWLSQRDPSPRLLLLDDPSSHGNSNSLIAVPMVNPQRREKQFLALLDFDSLLHQALQPQAQPLAVHLDTDDGVHIELYSDPEHHEHKAVLAQRELTLPFGPTLSARSYLEDGQQPLIASLLPSAVTLIGLAITYLIVLMLALGQNRLAQTRRLAAAHRELESQQIIQQMILHSESLEHTLTSVCELMEEHDPDSRCSIMLSDESGENLHLAAAPSLSAAYRAAMTMIPITDIGTCGTAANRREPVITEDIAKDDRWTGFAELAADNGLRSCWSYPLLASDGTVLGTFASYRGEPGTPSQTHRRQIARAADLISLAIERHRDRSALEENEQRYRSLFAYNPDAVFSLDSRGRLKTFNHATEAMLARPHVDLSGQSLIELIDASERQTIQEAVDRTLRGRTQVTELTVTHDDASRHEFDVTFLPMVINGRIEAAYGIAKDVTVRKRQERRLRTLERSVEASIHGVIIADARQPDLPIVYTNAAFTQITGYRADEVIGRNCRFLQGEQTDPAAIDQIRLGLAAKQPVRVLLRNYRKDGSLFWNELHIAPVEDEHGEVTHFVGLQNDVSAHKSYEAQLAFNATHDALTGLGNRTLFEDRLTHTVELTRRRGTRVAVLFIDLDEFKPINDSLGHAVGDKILIEVARRLEEQMRAEDTLSRFGGDEFVALLADIDGEDEALMVAERLLPEIGRPYRIDEHELYLSASIGIAISEPGQENATALIQQADMAMYRAKQQGRNTCQIFNEDIDTQVRHRVGLRNDLQEALEHGDFQVFYQPLVLGEERRIAGLEALLRWQHPTHGWISPATFIPLAEETGQIIPLSEWVLERACRDMKTLVDHGLKDGRVAINLSPVQFNRPNFLATIRRMLELSGLPANRLELELTEGILMNETETAIETLHQLRDSTISVSIDDFGTGFSSLSYLKHLPIDKIKIDRSFIQGVEHSADDAAIVQGVISMAHHLGIKVVAEGIETEAQRDILVGWGCDILQGYLFARPMPLDELTGCLRHNRQIADHIDPPTS</sequence>
<dbReference type="Gene3D" id="3.30.450.20">
    <property type="entry name" value="PAS domain"/>
    <property type="match status" value="2"/>
</dbReference>
<evidence type="ECO:0000259" key="6">
    <source>
        <dbReference type="PROSITE" id="PS50112"/>
    </source>
</evidence>
<dbReference type="PROSITE" id="PS50883">
    <property type="entry name" value="EAL"/>
    <property type="match status" value="1"/>
</dbReference>
<evidence type="ECO:0000256" key="4">
    <source>
        <dbReference type="ARBA" id="ARBA00051114"/>
    </source>
</evidence>
<proteinExistence type="predicted"/>
<dbReference type="InterPro" id="IPR052155">
    <property type="entry name" value="Biofilm_reg_signaling"/>
</dbReference>
<dbReference type="SMART" id="SM00086">
    <property type="entry name" value="PAC"/>
    <property type="match status" value="2"/>
</dbReference>
<evidence type="ECO:0000256" key="5">
    <source>
        <dbReference type="SAM" id="Phobius"/>
    </source>
</evidence>
<dbReference type="Gene3D" id="3.30.70.270">
    <property type="match status" value="1"/>
</dbReference>
<feature type="transmembrane region" description="Helical" evidence="5">
    <location>
        <begin position="139"/>
        <end position="157"/>
    </location>
</feature>
<evidence type="ECO:0000259" key="8">
    <source>
        <dbReference type="PROSITE" id="PS50883"/>
    </source>
</evidence>
<feature type="transmembrane region" description="Helical" evidence="5">
    <location>
        <begin position="108"/>
        <end position="127"/>
    </location>
</feature>
<evidence type="ECO:0000313" key="10">
    <source>
        <dbReference type="EMBL" id="QGT77972.1"/>
    </source>
</evidence>
<dbReference type="InterPro" id="IPR001633">
    <property type="entry name" value="EAL_dom"/>
</dbReference>
<feature type="domain" description="EAL" evidence="8">
    <location>
        <begin position="1074"/>
        <end position="1328"/>
    </location>
</feature>
<dbReference type="SUPFAM" id="SSF141868">
    <property type="entry name" value="EAL domain-like"/>
    <property type="match status" value="1"/>
</dbReference>
<dbReference type="PANTHER" id="PTHR44757:SF2">
    <property type="entry name" value="BIOFILM ARCHITECTURE MAINTENANCE PROTEIN MBAA"/>
    <property type="match status" value="1"/>
</dbReference>
<organism evidence="10 11">
    <name type="scientific">Guyparkeria halophila</name>
    <dbReference type="NCBI Taxonomy" id="47960"/>
    <lineage>
        <taxon>Bacteria</taxon>
        <taxon>Pseudomonadati</taxon>
        <taxon>Pseudomonadota</taxon>
        <taxon>Gammaproteobacteria</taxon>
        <taxon>Chromatiales</taxon>
        <taxon>Thioalkalibacteraceae</taxon>
        <taxon>Guyparkeria</taxon>
    </lineage>
</organism>
<dbReference type="InterPro" id="IPR000700">
    <property type="entry name" value="PAS-assoc_C"/>
</dbReference>
<dbReference type="PROSITE" id="PS50112">
    <property type="entry name" value="PAS"/>
    <property type="match status" value="2"/>
</dbReference>
<dbReference type="SUPFAM" id="SSF55781">
    <property type="entry name" value="GAF domain-like"/>
    <property type="match status" value="1"/>
</dbReference>
<keyword evidence="5" id="KW-1133">Transmembrane helix</keyword>
<keyword evidence="5" id="KW-0812">Transmembrane</keyword>
<dbReference type="Pfam" id="PF13185">
    <property type="entry name" value="GAF_2"/>
    <property type="match status" value="1"/>
</dbReference>
<dbReference type="GO" id="GO:0071732">
    <property type="term" value="P:cellular response to nitric oxide"/>
    <property type="evidence" value="ECO:0007669"/>
    <property type="project" value="UniProtKB-ARBA"/>
</dbReference>
<dbReference type="CDD" id="cd01949">
    <property type="entry name" value="GGDEF"/>
    <property type="match status" value="1"/>
</dbReference>
<evidence type="ECO:0000259" key="7">
    <source>
        <dbReference type="PROSITE" id="PS50113"/>
    </source>
</evidence>
<feature type="transmembrane region" description="Helical" evidence="5">
    <location>
        <begin position="198"/>
        <end position="218"/>
    </location>
</feature>
<feature type="domain" description="PAS" evidence="6">
    <location>
        <begin position="772"/>
        <end position="821"/>
    </location>
</feature>
<dbReference type="SMART" id="SM00091">
    <property type="entry name" value="PAS"/>
    <property type="match status" value="2"/>
</dbReference>
<dbReference type="SMART" id="SM00052">
    <property type="entry name" value="EAL"/>
    <property type="match status" value="1"/>
</dbReference>
<feature type="transmembrane region" description="Helical" evidence="5">
    <location>
        <begin position="77"/>
        <end position="96"/>
    </location>
</feature>
<evidence type="ECO:0000259" key="9">
    <source>
        <dbReference type="PROSITE" id="PS50887"/>
    </source>
</evidence>
<dbReference type="Pfam" id="PF00990">
    <property type="entry name" value="GGDEF"/>
    <property type="match status" value="1"/>
</dbReference>
<dbReference type="SMART" id="SM00267">
    <property type="entry name" value="GGDEF"/>
    <property type="match status" value="1"/>
</dbReference>
<gene>
    <name evidence="10" type="ORF">GM160_03150</name>
</gene>
<dbReference type="CDD" id="cd00130">
    <property type="entry name" value="PAS"/>
    <property type="match status" value="2"/>
</dbReference>
<feature type="domain" description="PAC" evidence="7">
    <location>
        <begin position="846"/>
        <end position="900"/>
    </location>
</feature>